<organism evidence="1 2">
    <name type="scientific">Entomophthora muscae</name>
    <dbReference type="NCBI Taxonomy" id="34485"/>
    <lineage>
        <taxon>Eukaryota</taxon>
        <taxon>Fungi</taxon>
        <taxon>Fungi incertae sedis</taxon>
        <taxon>Zoopagomycota</taxon>
        <taxon>Entomophthoromycotina</taxon>
        <taxon>Entomophthoromycetes</taxon>
        <taxon>Entomophthorales</taxon>
        <taxon>Entomophthoraceae</taxon>
        <taxon>Entomophthora</taxon>
    </lineage>
</organism>
<evidence type="ECO:0000313" key="2">
    <source>
        <dbReference type="Proteomes" id="UP001165960"/>
    </source>
</evidence>
<proteinExistence type="predicted"/>
<protein>
    <submittedName>
        <fullName evidence="1">Uncharacterized protein</fullName>
    </submittedName>
</protein>
<gene>
    <name evidence="1" type="ORF">DSO57_1014785</name>
</gene>
<dbReference type="Proteomes" id="UP001165960">
    <property type="component" value="Unassembled WGS sequence"/>
</dbReference>
<keyword evidence="2" id="KW-1185">Reference proteome</keyword>
<comment type="caution">
    <text evidence="1">The sequence shown here is derived from an EMBL/GenBank/DDBJ whole genome shotgun (WGS) entry which is preliminary data.</text>
</comment>
<evidence type="ECO:0000313" key="1">
    <source>
        <dbReference type="EMBL" id="KAJ9085366.1"/>
    </source>
</evidence>
<dbReference type="EMBL" id="QTSX02000767">
    <property type="protein sequence ID" value="KAJ9085366.1"/>
    <property type="molecule type" value="Genomic_DNA"/>
</dbReference>
<sequence>MTNHDNLVDIDQDEKELYSALGLEKNCDEKAIKKAYYKLALRLHPDKISQDLDESEKEKFKKEFQHIGLAYSILSDPQKRECYDKTGTYGDTEVTCTTFEEWTSYFDSQFGGKVSSDSIEKIKREYQKSKEERADVIEAYKKGDGDMDKILDSVILSSSSDEKRFVGYIEEAIKEGAIKRTAKFTETSSTKAHKARVRQEEKEAKELEESLSKDEDSKGSSKGKNKGTDSLENLAQLIKANQSKRETNSDAFFDRLASRYSRTRKDTTGSSNKRKKSVDEPHIEEQDESPAKVPRNKVKGKKAK</sequence>
<reference evidence="1" key="1">
    <citation type="submission" date="2022-04" db="EMBL/GenBank/DDBJ databases">
        <title>Genome of the entomopathogenic fungus Entomophthora muscae.</title>
        <authorList>
            <person name="Elya C."/>
            <person name="Lovett B.R."/>
            <person name="Lee E."/>
            <person name="Macias A.M."/>
            <person name="Hajek A.E."/>
            <person name="De Bivort B.L."/>
            <person name="Kasson M.T."/>
            <person name="De Fine Licht H.H."/>
            <person name="Stajich J.E."/>
        </authorList>
    </citation>
    <scope>NUCLEOTIDE SEQUENCE</scope>
    <source>
        <strain evidence="1">Berkeley</strain>
    </source>
</reference>
<name>A0ACC2UFF4_9FUNG</name>
<accession>A0ACC2UFF4</accession>